<dbReference type="PANTHER" id="PTHR34397:SF22">
    <property type="entry name" value="OS05G0237600 PROTEIN"/>
    <property type="match status" value="1"/>
</dbReference>
<dbReference type="GO" id="GO:0003677">
    <property type="term" value="F:DNA binding"/>
    <property type="evidence" value="ECO:0007669"/>
    <property type="project" value="UniProtKB-KW"/>
</dbReference>
<name>A0A843WZY3_COLES</name>
<dbReference type="InterPro" id="IPR015300">
    <property type="entry name" value="DNA-bd_pseudobarrel_sf"/>
</dbReference>
<evidence type="ECO:0000256" key="6">
    <source>
        <dbReference type="SAM" id="MobiDB-lite"/>
    </source>
</evidence>
<dbReference type="EMBL" id="NMUH01005890">
    <property type="protein sequence ID" value="MQM13936.1"/>
    <property type="molecule type" value="Genomic_DNA"/>
</dbReference>
<keyword evidence="8" id="KW-1185">Reference proteome</keyword>
<keyword evidence="2" id="KW-0805">Transcription regulation</keyword>
<feature type="region of interest" description="Disordered" evidence="6">
    <location>
        <begin position="352"/>
        <end position="376"/>
    </location>
</feature>
<gene>
    <name evidence="7" type="ORF">Taro_046863</name>
</gene>
<proteinExistence type="predicted"/>
<evidence type="ECO:0000256" key="2">
    <source>
        <dbReference type="ARBA" id="ARBA00023015"/>
    </source>
</evidence>
<dbReference type="OrthoDB" id="1935604at2759"/>
<evidence type="ECO:0000256" key="1">
    <source>
        <dbReference type="ARBA" id="ARBA00004123"/>
    </source>
</evidence>
<evidence type="ECO:0008006" key="9">
    <source>
        <dbReference type="Google" id="ProtNLM"/>
    </source>
</evidence>
<dbReference type="SUPFAM" id="SSF101936">
    <property type="entry name" value="DNA-binding pseudobarrel domain"/>
    <property type="match status" value="1"/>
</dbReference>
<feature type="region of interest" description="Disordered" evidence="6">
    <location>
        <begin position="170"/>
        <end position="204"/>
    </location>
</feature>
<dbReference type="PANTHER" id="PTHR34397">
    <property type="entry name" value="OS05G0237600 PROTEIN"/>
    <property type="match status" value="1"/>
</dbReference>
<feature type="compositionally biased region" description="Low complexity" evidence="6">
    <location>
        <begin position="111"/>
        <end position="124"/>
    </location>
</feature>
<protein>
    <recommendedName>
        <fullName evidence="9">TF-B3 domain-containing protein</fullName>
    </recommendedName>
</protein>
<feature type="compositionally biased region" description="Basic and acidic residues" evidence="6">
    <location>
        <begin position="397"/>
        <end position="420"/>
    </location>
</feature>
<dbReference type="AlphaFoldDB" id="A0A843WZY3"/>
<comment type="caution">
    <text evidence="7">The sequence shown here is derived from an EMBL/GenBank/DDBJ whole genome shotgun (WGS) entry which is preliminary data.</text>
</comment>
<organism evidence="7 8">
    <name type="scientific">Colocasia esculenta</name>
    <name type="common">Wild taro</name>
    <name type="synonym">Arum esculentum</name>
    <dbReference type="NCBI Taxonomy" id="4460"/>
    <lineage>
        <taxon>Eukaryota</taxon>
        <taxon>Viridiplantae</taxon>
        <taxon>Streptophyta</taxon>
        <taxon>Embryophyta</taxon>
        <taxon>Tracheophyta</taxon>
        <taxon>Spermatophyta</taxon>
        <taxon>Magnoliopsida</taxon>
        <taxon>Liliopsida</taxon>
        <taxon>Araceae</taxon>
        <taxon>Aroideae</taxon>
        <taxon>Colocasieae</taxon>
        <taxon>Colocasia</taxon>
    </lineage>
</organism>
<feature type="region of interest" description="Disordered" evidence="6">
    <location>
        <begin position="394"/>
        <end position="436"/>
    </location>
</feature>
<feature type="compositionally biased region" description="Low complexity" evidence="6">
    <location>
        <begin position="354"/>
        <end position="370"/>
    </location>
</feature>
<dbReference type="GO" id="GO:0005634">
    <property type="term" value="C:nucleus"/>
    <property type="evidence" value="ECO:0007669"/>
    <property type="project" value="UniProtKB-SubCell"/>
</dbReference>
<feature type="region of interest" description="Disordered" evidence="6">
    <location>
        <begin position="98"/>
        <end position="129"/>
    </location>
</feature>
<accession>A0A843WZY3</accession>
<dbReference type="Proteomes" id="UP000652761">
    <property type="component" value="Unassembled WGS sequence"/>
</dbReference>
<comment type="subcellular location">
    <subcellularLocation>
        <location evidence="1">Nucleus</location>
    </subcellularLocation>
</comment>
<evidence type="ECO:0000313" key="8">
    <source>
        <dbReference type="Proteomes" id="UP000652761"/>
    </source>
</evidence>
<keyword evidence="3" id="KW-0238">DNA-binding</keyword>
<reference evidence="7" key="1">
    <citation type="submission" date="2017-07" db="EMBL/GenBank/DDBJ databases">
        <title>Taro Niue Genome Assembly and Annotation.</title>
        <authorList>
            <person name="Atibalentja N."/>
            <person name="Keating K."/>
            <person name="Fields C.J."/>
        </authorList>
    </citation>
    <scope>NUCLEOTIDE SEQUENCE</scope>
    <source>
        <strain evidence="7">Niue_2</strain>
        <tissue evidence="7">Leaf</tissue>
    </source>
</reference>
<keyword evidence="4" id="KW-0804">Transcription</keyword>
<keyword evidence="5" id="KW-0539">Nucleus</keyword>
<evidence type="ECO:0000256" key="5">
    <source>
        <dbReference type="ARBA" id="ARBA00023242"/>
    </source>
</evidence>
<evidence type="ECO:0000256" key="3">
    <source>
        <dbReference type="ARBA" id="ARBA00023125"/>
    </source>
</evidence>
<dbReference type="Gene3D" id="2.40.330.10">
    <property type="entry name" value="DNA-binding pseudobarrel domain"/>
    <property type="match status" value="1"/>
</dbReference>
<feature type="region of interest" description="Disordered" evidence="6">
    <location>
        <begin position="241"/>
        <end position="265"/>
    </location>
</feature>
<evidence type="ECO:0000313" key="7">
    <source>
        <dbReference type="EMBL" id="MQM13936.1"/>
    </source>
</evidence>
<sequence length="436" mass="47308">MAEDWGLYLSLSLPSCDRHRPGKDQEKKNMIKKQMMKRRAAAAAGGSGDNDRCALALPTPSCTFNAGGGRSGDYDCCALVLPTPSCIFNAGGGRLTHINSLPRRPPMGNHSSASSDGGSSTTQSLDISNCPPSWIHMGQPFGWKEVTEAASGQSTALARCMEASTTMLDGEATVSKSSHHSPPPSRNIISTGDQIGGQLAPPQSGTWQEKAKLLNGTAPLRVLEKRLFSTDVSRDHARLLFTKDDQEGKPQPAPHPPQDQKRERGPWKLLDMLTEAEKEATRADGGLPLLLLDRWGNEHPGNRLKFWKSNHSYVILGKWPNFVRLGELESGDAVEVYVFRVPLQAEAAPPPTNAFAAGPSSSSAADAAASGPPPQGGQCMSWRLAVVVCSQVALEEEERRRRESPEEKEARRLQKEDPAKPRRKKPKSPMDEGSRN</sequence>
<evidence type="ECO:0000256" key="4">
    <source>
        <dbReference type="ARBA" id="ARBA00023163"/>
    </source>
</evidence>